<protein>
    <submittedName>
        <fullName evidence="14">CDP-diacylglycerol--glycerol-3-phosphate 3-phosphatidyltransferase</fullName>
    </submittedName>
</protein>
<feature type="transmembrane region" description="Helical" evidence="13">
    <location>
        <begin position="154"/>
        <end position="174"/>
    </location>
</feature>
<organism evidence="14 15">
    <name type="scientific">Micromonospora eburnea</name>
    <dbReference type="NCBI Taxonomy" id="227316"/>
    <lineage>
        <taxon>Bacteria</taxon>
        <taxon>Bacillati</taxon>
        <taxon>Actinomycetota</taxon>
        <taxon>Actinomycetes</taxon>
        <taxon>Micromonosporales</taxon>
        <taxon>Micromonosporaceae</taxon>
        <taxon>Micromonospora</taxon>
    </lineage>
</organism>
<evidence type="ECO:0000256" key="11">
    <source>
        <dbReference type="RuleBase" id="RU003750"/>
    </source>
</evidence>
<dbReference type="PANTHER" id="PTHR14269">
    <property type="entry name" value="CDP-DIACYLGLYCEROL--GLYCEROL-3-PHOSPHATE 3-PHOSPHATIDYLTRANSFERASE-RELATED"/>
    <property type="match status" value="1"/>
</dbReference>
<evidence type="ECO:0000256" key="7">
    <source>
        <dbReference type="ARBA" id="ARBA00023098"/>
    </source>
</evidence>
<dbReference type="EMBL" id="FMHY01000002">
    <property type="protein sequence ID" value="SCL55653.1"/>
    <property type="molecule type" value="Genomic_DNA"/>
</dbReference>
<proteinExistence type="inferred from homology"/>
<feature type="transmembrane region" description="Helical" evidence="13">
    <location>
        <begin position="186"/>
        <end position="207"/>
    </location>
</feature>
<keyword evidence="4 11" id="KW-0808">Transferase</keyword>
<reference evidence="15" key="1">
    <citation type="submission" date="2016-06" db="EMBL/GenBank/DDBJ databases">
        <authorList>
            <person name="Varghese N."/>
            <person name="Submissions Spin"/>
        </authorList>
    </citation>
    <scope>NUCLEOTIDE SEQUENCE [LARGE SCALE GENOMIC DNA]</scope>
    <source>
        <strain evidence="15">DSM 44814</strain>
    </source>
</reference>
<dbReference type="Proteomes" id="UP000199696">
    <property type="component" value="Unassembled WGS sequence"/>
</dbReference>
<keyword evidence="5 13" id="KW-0812">Transmembrane</keyword>
<evidence type="ECO:0000256" key="12">
    <source>
        <dbReference type="SAM" id="MobiDB-lite"/>
    </source>
</evidence>
<dbReference type="GO" id="GO:0046474">
    <property type="term" value="P:glycerophospholipid biosynthetic process"/>
    <property type="evidence" value="ECO:0007669"/>
    <property type="project" value="TreeGrafter"/>
</dbReference>
<comment type="similarity">
    <text evidence="2 11">Belongs to the CDP-alcohol phosphatidyltransferase class-I family.</text>
</comment>
<keyword evidence="15" id="KW-1185">Reference proteome</keyword>
<feature type="transmembrane region" description="Helical" evidence="13">
    <location>
        <begin position="122"/>
        <end position="142"/>
    </location>
</feature>
<dbReference type="PROSITE" id="PS00379">
    <property type="entry name" value="CDP_ALCOHOL_P_TRANSF"/>
    <property type="match status" value="1"/>
</dbReference>
<evidence type="ECO:0000256" key="6">
    <source>
        <dbReference type="ARBA" id="ARBA00022989"/>
    </source>
</evidence>
<dbReference type="UniPathway" id="UPA00085"/>
<dbReference type="GO" id="GO:0016020">
    <property type="term" value="C:membrane"/>
    <property type="evidence" value="ECO:0007669"/>
    <property type="project" value="UniProtKB-SubCell"/>
</dbReference>
<dbReference type="InterPro" id="IPR048254">
    <property type="entry name" value="CDP_ALCOHOL_P_TRANSF_CS"/>
</dbReference>
<keyword evidence="6 13" id="KW-1133">Transmembrane helix</keyword>
<accession>A0A1C6UP06</accession>
<dbReference type="InterPro" id="IPR000462">
    <property type="entry name" value="CDP-OH_P_trans"/>
</dbReference>
<evidence type="ECO:0000256" key="4">
    <source>
        <dbReference type="ARBA" id="ARBA00022679"/>
    </source>
</evidence>
<feature type="region of interest" description="Disordered" evidence="12">
    <location>
        <begin position="1"/>
        <end position="27"/>
    </location>
</feature>
<gene>
    <name evidence="14" type="ORF">GA0070604_3250</name>
</gene>
<dbReference type="Gene3D" id="1.20.120.1760">
    <property type="match status" value="1"/>
</dbReference>
<dbReference type="InterPro" id="IPR004570">
    <property type="entry name" value="Phosphatidylglycerol_P_synth"/>
</dbReference>
<sequence>MVGRRAVLRREGSVSRRPAPSEHPAPGSTAVVGDRVLTVPNLISFVRLVGVPLFLYLFLVARADVAAIVVLAIGGTSDWVDGWLARRLHQVSRLGELLDPLADRLYILATLLAFTAREVVPWQFTAALLARELLLLGSLGVLRRYGYGPPPVHYVGKTATFLLLAAFPILLLAAASPPIATATAAIGWGLAWWGLVLYWVAGAMYVLQASRLVRAMRAGRAGAAA</sequence>
<dbReference type="InterPro" id="IPR043130">
    <property type="entry name" value="CDP-OH_PTrfase_TM_dom"/>
</dbReference>
<evidence type="ECO:0000256" key="1">
    <source>
        <dbReference type="ARBA" id="ARBA00004141"/>
    </source>
</evidence>
<evidence type="ECO:0000256" key="13">
    <source>
        <dbReference type="SAM" id="Phobius"/>
    </source>
</evidence>
<evidence type="ECO:0000256" key="2">
    <source>
        <dbReference type="ARBA" id="ARBA00010441"/>
    </source>
</evidence>
<dbReference type="GO" id="GO:0008444">
    <property type="term" value="F:CDP-diacylglycerol-glycerol-3-phosphate 3-phosphatidyltransferase activity"/>
    <property type="evidence" value="ECO:0007669"/>
    <property type="project" value="InterPro"/>
</dbReference>
<dbReference type="PIRSF" id="PIRSF000847">
    <property type="entry name" value="Phos_ph_gly_syn"/>
    <property type="match status" value="1"/>
</dbReference>
<evidence type="ECO:0000256" key="8">
    <source>
        <dbReference type="ARBA" id="ARBA00023136"/>
    </source>
</evidence>
<comment type="subcellular location">
    <subcellularLocation>
        <location evidence="1">Membrane</location>
        <topology evidence="1">Multi-pass membrane protein</topology>
    </subcellularLocation>
</comment>
<evidence type="ECO:0000256" key="9">
    <source>
        <dbReference type="ARBA" id="ARBA00023209"/>
    </source>
</evidence>
<dbReference type="Pfam" id="PF01066">
    <property type="entry name" value="CDP-OH_P_transf"/>
    <property type="match status" value="1"/>
</dbReference>
<evidence type="ECO:0000256" key="10">
    <source>
        <dbReference type="ARBA" id="ARBA00023264"/>
    </source>
</evidence>
<evidence type="ECO:0000256" key="3">
    <source>
        <dbReference type="ARBA" id="ARBA00022516"/>
    </source>
</evidence>
<dbReference type="PANTHER" id="PTHR14269:SF62">
    <property type="entry name" value="CDP-DIACYLGLYCEROL--GLYCEROL-3-PHOSPHATE 3-PHOSPHATIDYLTRANSFERASE 1, CHLOROPLASTIC"/>
    <property type="match status" value="1"/>
</dbReference>
<name>A0A1C6UP06_9ACTN</name>
<dbReference type="STRING" id="227316.GA0070604_3250"/>
<keyword evidence="8 13" id="KW-0472">Membrane</keyword>
<keyword evidence="10" id="KW-1208">Phospholipid metabolism</keyword>
<keyword evidence="9" id="KW-0594">Phospholipid biosynthesis</keyword>
<keyword evidence="3" id="KW-0444">Lipid biosynthesis</keyword>
<evidence type="ECO:0000313" key="15">
    <source>
        <dbReference type="Proteomes" id="UP000199696"/>
    </source>
</evidence>
<evidence type="ECO:0000256" key="5">
    <source>
        <dbReference type="ARBA" id="ARBA00022692"/>
    </source>
</evidence>
<dbReference type="AlphaFoldDB" id="A0A1C6UP06"/>
<evidence type="ECO:0000313" key="14">
    <source>
        <dbReference type="EMBL" id="SCL55653.1"/>
    </source>
</evidence>
<keyword evidence="7" id="KW-0443">Lipid metabolism</keyword>
<dbReference type="InterPro" id="IPR050324">
    <property type="entry name" value="CDP-alcohol_PTase-I"/>
</dbReference>